<evidence type="ECO:0000256" key="1">
    <source>
        <dbReference type="SAM" id="MobiDB-lite"/>
    </source>
</evidence>
<organism evidence="3 4">
    <name type="scientific">Xanthomonas campestris pv. phaseoli</name>
    <dbReference type="NCBI Taxonomy" id="317013"/>
    <lineage>
        <taxon>Bacteria</taxon>
        <taxon>Pseudomonadati</taxon>
        <taxon>Pseudomonadota</taxon>
        <taxon>Gammaproteobacteria</taxon>
        <taxon>Lysobacterales</taxon>
        <taxon>Lysobacteraceae</taxon>
        <taxon>Xanthomonas</taxon>
    </lineage>
</organism>
<feature type="compositionally biased region" description="Basic residues" evidence="1">
    <location>
        <begin position="13"/>
        <end position="25"/>
    </location>
</feature>
<dbReference type="Proteomes" id="UP000234181">
    <property type="component" value="Unassembled WGS sequence"/>
</dbReference>
<evidence type="ECO:0000313" key="4">
    <source>
        <dbReference type="Proteomes" id="UP000234166"/>
    </source>
</evidence>
<dbReference type="Proteomes" id="UP000234166">
    <property type="component" value="Unassembled WGS sequence"/>
</dbReference>
<reference evidence="4 5" key="1">
    <citation type="submission" date="2017-10" db="EMBL/GenBank/DDBJ databases">
        <authorList>
            <person name="Regsiter A."/>
            <person name="William W."/>
        </authorList>
    </citation>
    <scope>NUCLEOTIDE SEQUENCE [LARGE SCALE GENOMIC DNA]</scope>
    <source>
        <strain evidence="2 5">CFBP6984</strain>
        <strain evidence="3 4">CFBP7430</strain>
    </source>
</reference>
<protein>
    <submittedName>
        <fullName evidence="3">Uncharacterized protein</fullName>
    </submittedName>
</protein>
<feature type="region of interest" description="Disordered" evidence="1">
    <location>
        <begin position="1"/>
        <end position="36"/>
    </location>
</feature>
<name>A0AB38E0D6_XANCH</name>
<keyword evidence="5" id="KW-1185">Reference proteome</keyword>
<gene>
    <name evidence="2" type="ORF">XAP6984_380039</name>
    <name evidence="3" type="ORF">XAP7430_360042</name>
</gene>
<comment type="caution">
    <text evidence="3">The sequence shown here is derived from an EMBL/GenBank/DDBJ whole genome shotgun (WGS) entry which is preliminary data.</text>
</comment>
<evidence type="ECO:0000313" key="5">
    <source>
        <dbReference type="Proteomes" id="UP000234181"/>
    </source>
</evidence>
<dbReference type="EMBL" id="OCYS01000090">
    <property type="protein sequence ID" value="SON88238.1"/>
    <property type="molecule type" value="Genomic_DNA"/>
</dbReference>
<evidence type="ECO:0000313" key="3">
    <source>
        <dbReference type="EMBL" id="SON88238.1"/>
    </source>
</evidence>
<dbReference type="EMBL" id="OCYT01000093">
    <property type="protein sequence ID" value="SON80932.1"/>
    <property type="molecule type" value="Genomic_DNA"/>
</dbReference>
<accession>A0AB38E0D6</accession>
<dbReference type="AlphaFoldDB" id="A0AB38E0D6"/>
<evidence type="ECO:0000313" key="2">
    <source>
        <dbReference type="EMBL" id="SON80932.1"/>
    </source>
</evidence>
<sequence>MAEPGPAADWHAGRAHVHRGRHRTRQPSLPGPASHPCALPSSLPQDAYITSPRWMESHCSVAQSPMHGIGRTGVTEGETRTTFLTHWMALMTNPGQAPYWTIDCRPCANDLVPRIEHGAIARHVQVGVDVIPKQHCAALAGRAPAPGRQARLRCRRRGRLFRCTCSGGL</sequence>
<proteinExistence type="predicted"/>